<name>A0AAV9Z8A9_9AGAR</name>
<sequence length="215" mass="24049">MLQAMRSLAILLKIAVRSEAANLILGCGTTENRRTPVTQYSGTEYRSSELFNPLSDTVLLDLPTVRIRPHFSWTDPTRLACKISIPIKDFVHQNFWTEKGKRRVKCAAEINTSILHGARSLALDAMGRSESSKATASSCSNSEISRTVKTGRNSMAATINSIDRHALDGSINRYRFGLLKLLNSHACLTSFFQWFGTYTYYIYGHYPLSVFRAGT</sequence>
<evidence type="ECO:0000256" key="1">
    <source>
        <dbReference type="SAM" id="SignalP"/>
    </source>
</evidence>
<feature type="signal peptide" evidence="1">
    <location>
        <begin position="1"/>
        <end position="20"/>
    </location>
</feature>
<evidence type="ECO:0000313" key="3">
    <source>
        <dbReference type="Proteomes" id="UP001362999"/>
    </source>
</evidence>
<accession>A0AAV9Z8A9</accession>
<organism evidence="2 3">
    <name type="scientific">Favolaschia claudopus</name>
    <dbReference type="NCBI Taxonomy" id="2862362"/>
    <lineage>
        <taxon>Eukaryota</taxon>
        <taxon>Fungi</taxon>
        <taxon>Dikarya</taxon>
        <taxon>Basidiomycota</taxon>
        <taxon>Agaricomycotina</taxon>
        <taxon>Agaricomycetes</taxon>
        <taxon>Agaricomycetidae</taxon>
        <taxon>Agaricales</taxon>
        <taxon>Marasmiineae</taxon>
        <taxon>Mycenaceae</taxon>
        <taxon>Favolaschia</taxon>
    </lineage>
</organism>
<reference evidence="2 3" key="1">
    <citation type="journal article" date="2024" name="J Genomics">
        <title>Draft genome sequencing and assembly of Favolaschia claudopus CIRM-BRFM 2984 isolated from oak limbs.</title>
        <authorList>
            <person name="Navarro D."/>
            <person name="Drula E."/>
            <person name="Chaduli D."/>
            <person name="Cazenave R."/>
            <person name="Ahrendt S."/>
            <person name="Wang J."/>
            <person name="Lipzen A."/>
            <person name="Daum C."/>
            <person name="Barry K."/>
            <person name="Grigoriev I.V."/>
            <person name="Favel A."/>
            <person name="Rosso M.N."/>
            <person name="Martin F."/>
        </authorList>
    </citation>
    <scope>NUCLEOTIDE SEQUENCE [LARGE SCALE GENOMIC DNA]</scope>
    <source>
        <strain evidence="2 3">CIRM-BRFM 2984</strain>
    </source>
</reference>
<proteinExistence type="predicted"/>
<dbReference type="Proteomes" id="UP001362999">
    <property type="component" value="Unassembled WGS sequence"/>
</dbReference>
<keyword evidence="1" id="KW-0732">Signal</keyword>
<evidence type="ECO:0000313" key="2">
    <source>
        <dbReference type="EMBL" id="KAK6974331.1"/>
    </source>
</evidence>
<protein>
    <submittedName>
        <fullName evidence="2">Uncharacterized protein</fullName>
    </submittedName>
</protein>
<comment type="caution">
    <text evidence="2">The sequence shown here is derived from an EMBL/GenBank/DDBJ whole genome shotgun (WGS) entry which is preliminary data.</text>
</comment>
<keyword evidence="3" id="KW-1185">Reference proteome</keyword>
<gene>
    <name evidence="2" type="ORF">R3P38DRAFT_598694</name>
</gene>
<feature type="chain" id="PRO_5043799299" evidence="1">
    <location>
        <begin position="21"/>
        <end position="215"/>
    </location>
</feature>
<dbReference type="AlphaFoldDB" id="A0AAV9Z8A9"/>
<dbReference type="EMBL" id="JAWWNJ010000185">
    <property type="protein sequence ID" value="KAK6974331.1"/>
    <property type="molecule type" value="Genomic_DNA"/>
</dbReference>